<gene>
    <name evidence="4" type="ORF">METZ01_LOCUS318889</name>
</gene>
<accession>A0A382P0A3</accession>
<feature type="domain" description="Sulfotransferase" evidence="3">
    <location>
        <begin position="32"/>
        <end position="174"/>
    </location>
</feature>
<evidence type="ECO:0000256" key="1">
    <source>
        <dbReference type="ARBA" id="ARBA00022679"/>
    </source>
</evidence>
<dbReference type="InterPro" id="IPR027417">
    <property type="entry name" value="P-loop_NTPase"/>
</dbReference>
<dbReference type="SUPFAM" id="SSF52540">
    <property type="entry name" value="P-loop containing nucleoside triphosphate hydrolases"/>
    <property type="match status" value="1"/>
</dbReference>
<proteinExistence type="predicted"/>
<dbReference type="GO" id="GO:0008146">
    <property type="term" value="F:sulfotransferase activity"/>
    <property type="evidence" value="ECO:0007669"/>
    <property type="project" value="InterPro"/>
</dbReference>
<protein>
    <recommendedName>
        <fullName evidence="3">Sulfotransferase domain-containing protein</fullName>
    </recommendedName>
</protein>
<dbReference type="PANTHER" id="PTHR10605">
    <property type="entry name" value="HEPARAN SULFATE SULFOTRANSFERASE"/>
    <property type="match status" value="1"/>
</dbReference>
<keyword evidence="1" id="KW-0808">Transferase</keyword>
<dbReference type="EMBL" id="UINC01103561">
    <property type="protein sequence ID" value="SVC66035.1"/>
    <property type="molecule type" value="Genomic_DNA"/>
</dbReference>
<evidence type="ECO:0000313" key="4">
    <source>
        <dbReference type="EMBL" id="SVC66035.1"/>
    </source>
</evidence>
<dbReference type="AlphaFoldDB" id="A0A382P0A3"/>
<organism evidence="4">
    <name type="scientific">marine metagenome</name>
    <dbReference type="NCBI Taxonomy" id="408172"/>
    <lineage>
        <taxon>unclassified sequences</taxon>
        <taxon>metagenomes</taxon>
        <taxon>ecological metagenomes</taxon>
    </lineage>
</organism>
<evidence type="ECO:0000259" key="3">
    <source>
        <dbReference type="Pfam" id="PF00685"/>
    </source>
</evidence>
<feature type="non-terminal residue" evidence="4">
    <location>
        <position position="1"/>
    </location>
</feature>
<dbReference type="Gene3D" id="3.40.50.300">
    <property type="entry name" value="P-loop containing nucleotide triphosphate hydrolases"/>
    <property type="match status" value="1"/>
</dbReference>
<sequence>DDNYKLGIDYYKSFFPIKNKKNDFMLNYDVTTSYLANPHVPERMFKHMPNVKLIILLRNPIARAWSEYNTNLRADKNYDTFETYIENELNDLKNYDFSDKVKNNDYDLTNPNENYLKKGLYVYYLKKWFSVFPKKNLLILSTETFAENEDYVFTKIFEFLNLPKYEIKNLKRMSKTTYHNTLNPKTKMKLDKFFESPNKELFKLIEQEFTWS</sequence>
<dbReference type="InterPro" id="IPR000863">
    <property type="entry name" value="Sulfotransferase_dom"/>
</dbReference>
<dbReference type="PANTHER" id="PTHR10605:SF56">
    <property type="entry name" value="BIFUNCTIONAL HEPARAN SULFATE N-DEACETYLASE_N-SULFOTRANSFERASE"/>
    <property type="match status" value="1"/>
</dbReference>
<keyword evidence="2" id="KW-0325">Glycoprotein</keyword>
<dbReference type="Pfam" id="PF00685">
    <property type="entry name" value="Sulfotransfer_1"/>
    <property type="match status" value="1"/>
</dbReference>
<dbReference type="InterPro" id="IPR037359">
    <property type="entry name" value="NST/OST"/>
</dbReference>
<evidence type="ECO:0000256" key="2">
    <source>
        <dbReference type="ARBA" id="ARBA00023180"/>
    </source>
</evidence>
<name>A0A382P0A3_9ZZZZ</name>
<reference evidence="4" key="1">
    <citation type="submission" date="2018-05" db="EMBL/GenBank/DDBJ databases">
        <authorList>
            <person name="Lanie J.A."/>
            <person name="Ng W.-L."/>
            <person name="Kazmierczak K.M."/>
            <person name="Andrzejewski T.M."/>
            <person name="Davidsen T.M."/>
            <person name="Wayne K.J."/>
            <person name="Tettelin H."/>
            <person name="Glass J.I."/>
            <person name="Rusch D."/>
            <person name="Podicherti R."/>
            <person name="Tsui H.-C.T."/>
            <person name="Winkler M.E."/>
        </authorList>
    </citation>
    <scope>NUCLEOTIDE SEQUENCE</scope>
</reference>